<evidence type="ECO:0000313" key="2">
    <source>
        <dbReference type="EMBL" id="MFK2825654.1"/>
    </source>
</evidence>
<protein>
    <submittedName>
        <fullName evidence="2">Uncharacterized protein</fullName>
    </submittedName>
</protein>
<proteinExistence type="predicted"/>
<keyword evidence="3" id="KW-1185">Reference proteome</keyword>
<comment type="caution">
    <text evidence="2">The sequence shown here is derived from an EMBL/GenBank/DDBJ whole genome shotgun (WGS) entry which is preliminary data.</text>
</comment>
<evidence type="ECO:0000256" key="1">
    <source>
        <dbReference type="SAM" id="MobiDB-lite"/>
    </source>
</evidence>
<name>A0ABW8I8Z6_9BACI</name>
<dbReference type="Proteomes" id="UP001619911">
    <property type="component" value="Unassembled WGS sequence"/>
</dbReference>
<sequence length="156" mass="16847">MDTTDFPYILKRKAEAPGLLRQANVLPPKKALFDFIGGRLFDPRSKALQLDKKSGADCSEATSICQADEMAFFSHTVRLAYDLEPQGGGARQAKSGRRPLIGDKHKTSLTERLFFTFLGGLACDLEPMAPAARQTKSGSACSAPTGKCSSHKEVAL</sequence>
<accession>A0ABW8I8Z6</accession>
<feature type="region of interest" description="Disordered" evidence="1">
    <location>
        <begin position="136"/>
        <end position="156"/>
    </location>
</feature>
<dbReference type="EMBL" id="JAUIYO010000004">
    <property type="protein sequence ID" value="MFK2825654.1"/>
    <property type="molecule type" value="Genomic_DNA"/>
</dbReference>
<dbReference type="RefSeq" id="WP_404316446.1">
    <property type="nucleotide sequence ID" value="NZ_JAUIYO010000004.1"/>
</dbReference>
<organism evidence="2 3">
    <name type="scientific">Bacillus lumedeiriae</name>
    <dbReference type="NCBI Taxonomy" id="3058829"/>
    <lineage>
        <taxon>Bacteria</taxon>
        <taxon>Bacillati</taxon>
        <taxon>Bacillota</taxon>
        <taxon>Bacilli</taxon>
        <taxon>Bacillales</taxon>
        <taxon>Bacillaceae</taxon>
        <taxon>Bacillus</taxon>
    </lineage>
</organism>
<gene>
    <name evidence="2" type="ORF">QYG89_08170</name>
</gene>
<reference evidence="2 3" key="1">
    <citation type="submission" date="2023-07" db="EMBL/GenBank/DDBJ databases">
        <title>Bacillus lucianemedeirus sp. nov, a new species isolated from an immunobiological production facility.</title>
        <authorList>
            <person name="Costa L.V."/>
            <person name="Miranda R.V.S.L."/>
            <person name="Brandao M.L.L."/>
            <person name="Reis C.M.F."/>
            <person name="Frazao A.M."/>
            <person name="Cruz F.V."/>
            <person name="Baio P.V.P."/>
            <person name="Veras J.F.C."/>
            <person name="Ramos J.N."/>
            <person name="Vieira V."/>
        </authorList>
    </citation>
    <scope>NUCLEOTIDE SEQUENCE [LARGE SCALE GENOMIC DNA]</scope>
    <source>
        <strain evidence="2 3">B190/17</strain>
    </source>
</reference>
<evidence type="ECO:0000313" key="3">
    <source>
        <dbReference type="Proteomes" id="UP001619911"/>
    </source>
</evidence>